<proteinExistence type="predicted"/>
<feature type="domain" description="3-keto-alpha-glucoside-1,2-lyase/3-keto-2-hydroxy-glucal hydratase" evidence="2">
    <location>
        <begin position="34"/>
        <end position="262"/>
    </location>
</feature>
<dbReference type="EMBL" id="CP045652">
    <property type="protein sequence ID" value="QGA25532.1"/>
    <property type="molecule type" value="Genomic_DNA"/>
</dbReference>
<dbReference type="Gene3D" id="2.60.120.560">
    <property type="entry name" value="Exo-inulinase, domain 1"/>
    <property type="match status" value="1"/>
</dbReference>
<name>A0A5Q0QDC6_9SPHI</name>
<dbReference type="KEGG" id="sphe:GFH32_04010"/>
<keyword evidence="4" id="KW-1185">Reference proteome</keyword>
<dbReference type="GO" id="GO:0016787">
    <property type="term" value="F:hydrolase activity"/>
    <property type="evidence" value="ECO:0007669"/>
    <property type="project" value="InterPro"/>
</dbReference>
<dbReference type="Pfam" id="PF06439">
    <property type="entry name" value="3keto-disac_hyd"/>
    <property type="match status" value="1"/>
</dbReference>
<dbReference type="PROSITE" id="PS51257">
    <property type="entry name" value="PROKAR_LIPOPROTEIN"/>
    <property type="match status" value="1"/>
</dbReference>
<dbReference type="Proteomes" id="UP000326921">
    <property type="component" value="Chromosome"/>
</dbReference>
<evidence type="ECO:0000313" key="4">
    <source>
        <dbReference type="Proteomes" id="UP000326921"/>
    </source>
</evidence>
<evidence type="ECO:0000313" key="3">
    <source>
        <dbReference type="EMBL" id="QGA25532.1"/>
    </source>
</evidence>
<protein>
    <submittedName>
        <fullName evidence="3">DUF1080 domain-containing protein</fullName>
    </submittedName>
</protein>
<feature type="chain" id="PRO_5025004313" evidence="1">
    <location>
        <begin position="23"/>
        <end position="285"/>
    </location>
</feature>
<accession>A0A5Q0QDC6</accession>
<sequence>MKLRSLSLSLALGLLCACGSNAQVSNKVAKAPKAIQLFNGKDIKNWTPKIRLHEVGENFANTFRVEDGLLKVRYDGGYDSFNQQYGHLAFNKPYSYYVLRVEYRFVDEQTKGGEGWAWRNSGAMLHGQDPKTMLKDQDFPISIEGQLLGGDSKNERTNSNLCTPGTNVVIKEKLFTPHCLSSTSKTYHGDQWVTAEFVVLGDSLIQHVLDGQVVLSYNKPQIGGGNVENFDPKQKIDGKLLDGGFIYLQSESHPIDFRKVELYDLSSYKGNPEKLDAAVKAALAK</sequence>
<reference evidence="3 4" key="1">
    <citation type="submission" date="2019-10" db="EMBL/GenBank/DDBJ databases">
        <authorList>
            <person name="Dong K."/>
        </authorList>
    </citation>
    <scope>NUCLEOTIDE SEQUENCE [LARGE SCALE GENOMIC DNA]</scope>
    <source>
        <strain evidence="4">dk4302</strain>
    </source>
</reference>
<feature type="signal peptide" evidence="1">
    <location>
        <begin position="1"/>
        <end position="22"/>
    </location>
</feature>
<organism evidence="3 4">
    <name type="scientific">Sphingobacterium zhuxiongii</name>
    <dbReference type="NCBI Taxonomy" id="2662364"/>
    <lineage>
        <taxon>Bacteria</taxon>
        <taxon>Pseudomonadati</taxon>
        <taxon>Bacteroidota</taxon>
        <taxon>Sphingobacteriia</taxon>
        <taxon>Sphingobacteriales</taxon>
        <taxon>Sphingobacteriaceae</taxon>
        <taxon>Sphingobacterium</taxon>
    </lineage>
</organism>
<gene>
    <name evidence="3" type="ORF">GFH32_04010</name>
</gene>
<evidence type="ECO:0000256" key="1">
    <source>
        <dbReference type="SAM" id="SignalP"/>
    </source>
</evidence>
<evidence type="ECO:0000259" key="2">
    <source>
        <dbReference type="Pfam" id="PF06439"/>
    </source>
</evidence>
<dbReference type="InterPro" id="IPR010496">
    <property type="entry name" value="AL/BT2_dom"/>
</dbReference>
<dbReference type="AlphaFoldDB" id="A0A5Q0QDC6"/>
<dbReference type="RefSeq" id="WP_153509852.1">
    <property type="nucleotide sequence ID" value="NZ_CP045652.1"/>
</dbReference>
<keyword evidence="1" id="KW-0732">Signal</keyword>